<dbReference type="Pfam" id="PF01266">
    <property type="entry name" value="DAO"/>
    <property type="match status" value="1"/>
</dbReference>
<dbReference type="Gene3D" id="3.30.9.10">
    <property type="entry name" value="D-Amino Acid Oxidase, subunit A, domain 2"/>
    <property type="match status" value="1"/>
</dbReference>
<evidence type="ECO:0000259" key="2">
    <source>
        <dbReference type="Pfam" id="PF01266"/>
    </source>
</evidence>
<dbReference type="PRINTS" id="PR00420">
    <property type="entry name" value="RNGMNOXGNASE"/>
</dbReference>
<organism evidence="3 4">
    <name type="scientific">Fodinibius halophilus</name>
    <dbReference type="NCBI Taxonomy" id="1736908"/>
    <lineage>
        <taxon>Bacteria</taxon>
        <taxon>Pseudomonadati</taxon>
        <taxon>Balneolota</taxon>
        <taxon>Balneolia</taxon>
        <taxon>Balneolales</taxon>
        <taxon>Balneolaceae</taxon>
        <taxon>Fodinibius</taxon>
    </lineage>
</organism>
<accession>A0A6M1TEP4</accession>
<dbReference type="InterPro" id="IPR036188">
    <property type="entry name" value="FAD/NAD-bd_sf"/>
</dbReference>
<gene>
    <name evidence="3" type="ORF">G3569_12660</name>
</gene>
<keyword evidence="4" id="KW-1185">Reference proteome</keyword>
<dbReference type="Gene3D" id="3.50.50.60">
    <property type="entry name" value="FAD/NAD(P)-binding domain"/>
    <property type="match status" value="2"/>
</dbReference>
<evidence type="ECO:0000313" key="4">
    <source>
        <dbReference type="Proteomes" id="UP000479132"/>
    </source>
</evidence>
<keyword evidence="1" id="KW-0472">Membrane</keyword>
<proteinExistence type="predicted"/>
<dbReference type="InterPro" id="IPR006076">
    <property type="entry name" value="FAD-dep_OxRdtase"/>
</dbReference>
<sequence length="419" mass="46304">MKDSKDVLIIGAGIAGISVAYYLNKAGVDVTILDKGDGKDNCSYGNAGMIVPSHIIPLASPGIIKKGLRWMLSAESPFYIRPRLSRDLLEWGWKFKKASTTRHVEEAAPLLRDLLLKNRELLIELEQQEDLDFDFRKNGLFMFCNTEKGLEEEAEVARKARKLGIPAEILTAEEAREMQPDLDLDIMGATYFPKDAHLHPGSLMDGLKRTIELKGVRFEYNCEVRSFVNHKGDVEGVKTADGRVFRGSDVVIATGAWAPTLCKALNVKIPMQAGKGYSITLKDPKVLPKNCGIFSEAKVTMTPMNRSLRFAGTMEITGTNTSITPKKITGLKKSVCRYLPEYEMSDLDTDDIWVGLRPISPDGLPYVGAFHGYKNVYTSTGYAMMGMSLGAVCGKTVADLIMGKKADLVHPLTDPNRFE</sequence>
<feature type="transmembrane region" description="Helical" evidence="1">
    <location>
        <begin position="7"/>
        <end position="23"/>
    </location>
</feature>
<evidence type="ECO:0000313" key="3">
    <source>
        <dbReference type="EMBL" id="NGP89204.1"/>
    </source>
</evidence>
<keyword evidence="1" id="KW-1133">Transmembrane helix</keyword>
<reference evidence="3 4" key="1">
    <citation type="submission" date="2020-02" db="EMBL/GenBank/DDBJ databases">
        <title>Aliifodinibius halophilus 2W32, complete genome.</title>
        <authorList>
            <person name="Li Y."/>
            <person name="Wu S."/>
        </authorList>
    </citation>
    <scope>NUCLEOTIDE SEQUENCE [LARGE SCALE GENOMIC DNA]</scope>
    <source>
        <strain evidence="3 4">2W32</strain>
    </source>
</reference>
<dbReference type="Proteomes" id="UP000479132">
    <property type="component" value="Unassembled WGS sequence"/>
</dbReference>
<keyword evidence="1" id="KW-0812">Transmembrane</keyword>
<evidence type="ECO:0000256" key="1">
    <source>
        <dbReference type="SAM" id="Phobius"/>
    </source>
</evidence>
<protein>
    <submittedName>
        <fullName evidence="3">FAD-dependent oxidoreductase</fullName>
    </submittedName>
</protein>
<feature type="domain" description="FAD dependent oxidoreductase" evidence="2">
    <location>
        <begin position="6"/>
        <end position="400"/>
    </location>
</feature>
<dbReference type="PANTHER" id="PTHR13847">
    <property type="entry name" value="SARCOSINE DEHYDROGENASE-RELATED"/>
    <property type="match status" value="1"/>
</dbReference>
<dbReference type="GO" id="GO:0005737">
    <property type="term" value="C:cytoplasm"/>
    <property type="evidence" value="ECO:0007669"/>
    <property type="project" value="TreeGrafter"/>
</dbReference>
<dbReference type="SUPFAM" id="SSF54373">
    <property type="entry name" value="FAD-linked reductases, C-terminal domain"/>
    <property type="match status" value="1"/>
</dbReference>
<dbReference type="SUPFAM" id="SSF51905">
    <property type="entry name" value="FAD/NAD(P)-binding domain"/>
    <property type="match status" value="1"/>
</dbReference>
<dbReference type="AlphaFoldDB" id="A0A6M1TEP4"/>
<name>A0A6M1TEP4_9BACT</name>
<comment type="caution">
    <text evidence="3">The sequence shown here is derived from an EMBL/GenBank/DDBJ whole genome shotgun (WGS) entry which is preliminary data.</text>
</comment>
<dbReference type="RefSeq" id="WP_165269701.1">
    <property type="nucleotide sequence ID" value="NZ_JAALLS010000017.1"/>
</dbReference>
<dbReference type="EMBL" id="JAALLS010000017">
    <property type="protein sequence ID" value="NGP89204.1"/>
    <property type="molecule type" value="Genomic_DNA"/>
</dbReference>